<keyword evidence="3" id="KW-1185">Reference proteome</keyword>
<evidence type="ECO:0000313" key="2">
    <source>
        <dbReference type="EMBL" id="OAP58380.1"/>
    </source>
</evidence>
<accession>A0A178ZF13</accession>
<proteinExistence type="predicted"/>
<dbReference type="Proteomes" id="UP000078343">
    <property type="component" value="Unassembled WGS sequence"/>
</dbReference>
<dbReference type="GeneID" id="30011638"/>
<dbReference type="AlphaFoldDB" id="A0A178ZF13"/>
<name>A0A178ZF13_9EURO</name>
<comment type="caution">
    <text evidence="2">The sequence shown here is derived from an EMBL/GenBank/DDBJ whole genome shotgun (WGS) entry which is preliminary data.</text>
</comment>
<protein>
    <submittedName>
        <fullName evidence="2">Uncharacterized protein</fullName>
    </submittedName>
</protein>
<dbReference type="EMBL" id="LVYI01000006">
    <property type="protein sequence ID" value="OAP58380.1"/>
    <property type="molecule type" value="Genomic_DNA"/>
</dbReference>
<organism evidence="2 3">
    <name type="scientific">Fonsecaea erecta</name>
    <dbReference type="NCBI Taxonomy" id="1367422"/>
    <lineage>
        <taxon>Eukaryota</taxon>
        <taxon>Fungi</taxon>
        <taxon>Dikarya</taxon>
        <taxon>Ascomycota</taxon>
        <taxon>Pezizomycotina</taxon>
        <taxon>Eurotiomycetes</taxon>
        <taxon>Chaetothyriomycetidae</taxon>
        <taxon>Chaetothyriales</taxon>
        <taxon>Herpotrichiellaceae</taxon>
        <taxon>Fonsecaea</taxon>
    </lineage>
</organism>
<evidence type="ECO:0000313" key="3">
    <source>
        <dbReference type="Proteomes" id="UP000078343"/>
    </source>
</evidence>
<gene>
    <name evidence="2" type="ORF">AYL99_07470</name>
</gene>
<sequence length="147" mass="17142">MGEADGRRERECDPRRSRDDSYDLDLDLDPDLRRERDLERGWCSRPDSYTELGVRDPLRLLLRERDRLRLLDRRTLGLSSRLAFLLLELEYPRPLLASRSERVESIWRRAGRCDLGSAAEFLDENESSLDVRRRLEGGSGSMSMISS</sequence>
<dbReference type="RefSeq" id="XP_018691747.1">
    <property type="nucleotide sequence ID" value="XM_018838979.1"/>
</dbReference>
<reference evidence="2 3" key="1">
    <citation type="submission" date="2016-04" db="EMBL/GenBank/DDBJ databases">
        <title>Draft genome of Fonsecaea erecta CBS 125763.</title>
        <authorList>
            <person name="Weiss V.A."/>
            <person name="Vicente V.A."/>
            <person name="Raittz R.T."/>
            <person name="Moreno L.F."/>
            <person name="De Souza E.M."/>
            <person name="Pedrosa F.O."/>
            <person name="Steffens M.B."/>
            <person name="Faoro H."/>
            <person name="Tadra-Sfeir M.Z."/>
            <person name="Najafzadeh M.J."/>
            <person name="Felipe M.S."/>
            <person name="Teixeira M."/>
            <person name="Sun J."/>
            <person name="Xi L."/>
            <person name="Gomes R."/>
            <person name="De Azevedo C.M."/>
            <person name="Salgado C.G."/>
            <person name="Da Silva M.B."/>
            <person name="Nascimento M.F."/>
            <person name="Queiroz-Telles F."/>
            <person name="Attili D.S."/>
            <person name="Gorbushina A."/>
        </authorList>
    </citation>
    <scope>NUCLEOTIDE SEQUENCE [LARGE SCALE GENOMIC DNA]</scope>
    <source>
        <strain evidence="2 3">CBS 125763</strain>
    </source>
</reference>
<evidence type="ECO:0000256" key="1">
    <source>
        <dbReference type="SAM" id="MobiDB-lite"/>
    </source>
</evidence>
<feature type="region of interest" description="Disordered" evidence="1">
    <location>
        <begin position="1"/>
        <end position="23"/>
    </location>
</feature>
<feature type="compositionally biased region" description="Basic and acidic residues" evidence="1">
    <location>
        <begin position="1"/>
        <end position="21"/>
    </location>
</feature>